<feature type="transmembrane region" description="Helical" evidence="1">
    <location>
        <begin position="60"/>
        <end position="81"/>
    </location>
</feature>
<name>A0ABW0PQF4_9HYPH</name>
<keyword evidence="3" id="KW-1185">Reference proteome</keyword>
<dbReference type="PANTHER" id="PTHR41386:SF1">
    <property type="entry name" value="MEMBRANE PROTEIN"/>
    <property type="match status" value="1"/>
</dbReference>
<dbReference type="Pfam" id="PF06210">
    <property type="entry name" value="DUF1003"/>
    <property type="match status" value="1"/>
</dbReference>
<accession>A0ABW0PQF4</accession>
<evidence type="ECO:0000313" key="2">
    <source>
        <dbReference type="EMBL" id="MFC5514881.1"/>
    </source>
</evidence>
<keyword evidence="1" id="KW-0472">Membrane</keyword>
<proteinExistence type="predicted"/>
<gene>
    <name evidence="2" type="ORF">ACFPP9_03780</name>
</gene>
<dbReference type="InterPro" id="IPR010406">
    <property type="entry name" value="DUF1003"/>
</dbReference>
<sequence>MSDAAIRDLCERLLADGTATLSNADRKLLERMAARQHVARNIVTEYESQQTFGARLADRVAAVGGSWGFIGTFALIIVVWVVMNSVVLVRWGGVFDAYPYVFLNLVLSMVAALQAPVIMMSQNRQSDKDRLAAQHDYEVNLKAEIEIMSLHEKFEQVRTGELQTILRRIETVLEVHLAQDEVARRQDAKG</sequence>
<dbReference type="RefSeq" id="WP_266342901.1">
    <property type="nucleotide sequence ID" value="NZ_JAPKNH010000002.1"/>
</dbReference>
<keyword evidence="1" id="KW-1133">Transmembrane helix</keyword>
<feature type="transmembrane region" description="Helical" evidence="1">
    <location>
        <begin position="101"/>
        <end position="120"/>
    </location>
</feature>
<dbReference type="Proteomes" id="UP001596150">
    <property type="component" value="Unassembled WGS sequence"/>
</dbReference>
<organism evidence="2 3">
    <name type="scientific">Kaistia terrae</name>
    <dbReference type="NCBI Taxonomy" id="537017"/>
    <lineage>
        <taxon>Bacteria</taxon>
        <taxon>Pseudomonadati</taxon>
        <taxon>Pseudomonadota</taxon>
        <taxon>Alphaproteobacteria</taxon>
        <taxon>Hyphomicrobiales</taxon>
        <taxon>Kaistiaceae</taxon>
        <taxon>Kaistia</taxon>
    </lineage>
</organism>
<comment type="caution">
    <text evidence="2">The sequence shown here is derived from an EMBL/GenBank/DDBJ whole genome shotgun (WGS) entry which is preliminary data.</text>
</comment>
<evidence type="ECO:0000256" key="1">
    <source>
        <dbReference type="SAM" id="Phobius"/>
    </source>
</evidence>
<reference evidence="3" key="1">
    <citation type="journal article" date="2019" name="Int. J. Syst. Evol. Microbiol.">
        <title>The Global Catalogue of Microorganisms (GCM) 10K type strain sequencing project: providing services to taxonomists for standard genome sequencing and annotation.</title>
        <authorList>
            <consortium name="The Broad Institute Genomics Platform"/>
            <consortium name="The Broad Institute Genome Sequencing Center for Infectious Disease"/>
            <person name="Wu L."/>
            <person name="Ma J."/>
        </authorList>
    </citation>
    <scope>NUCLEOTIDE SEQUENCE [LARGE SCALE GENOMIC DNA]</scope>
    <source>
        <strain evidence="3">KACC 12633</strain>
    </source>
</reference>
<evidence type="ECO:0000313" key="3">
    <source>
        <dbReference type="Proteomes" id="UP001596150"/>
    </source>
</evidence>
<dbReference type="PANTHER" id="PTHR41386">
    <property type="entry name" value="INTEGRAL MEMBRANE PROTEIN-RELATED"/>
    <property type="match status" value="1"/>
</dbReference>
<dbReference type="EMBL" id="JBHSML010000002">
    <property type="protein sequence ID" value="MFC5514881.1"/>
    <property type="molecule type" value="Genomic_DNA"/>
</dbReference>
<protein>
    <submittedName>
        <fullName evidence="2">DUF1003 domain-containing protein</fullName>
    </submittedName>
</protein>
<keyword evidence="1" id="KW-0812">Transmembrane</keyword>